<dbReference type="InterPro" id="IPR046533">
    <property type="entry name" value="DUF6598"/>
</dbReference>
<organism evidence="3 4">
    <name type="scientific">Leersia perrieri</name>
    <dbReference type="NCBI Taxonomy" id="77586"/>
    <lineage>
        <taxon>Eukaryota</taxon>
        <taxon>Viridiplantae</taxon>
        <taxon>Streptophyta</taxon>
        <taxon>Embryophyta</taxon>
        <taxon>Tracheophyta</taxon>
        <taxon>Spermatophyta</taxon>
        <taxon>Magnoliopsida</taxon>
        <taxon>Liliopsida</taxon>
        <taxon>Poales</taxon>
        <taxon>Poaceae</taxon>
        <taxon>BOP clade</taxon>
        <taxon>Oryzoideae</taxon>
        <taxon>Oryzeae</taxon>
        <taxon>Oryzinae</taxon>
        <taxon>Leersia</taxon>
    </lineage>
</organism>
<feature type="domain" description="DUF6598" evidence="2">
    <location>
        <begin position="85"/>
        <end position="322"/>
    </location>
</feature>
<dbReference type="HOGENOM" id="CLU_034147_0_2_1"/>
<dbReference type="Pfam" id="PF20241">
    <property type="entry name" value="DUF6598"/>
    <property type="match status" value="1"/>
</dbReference>
<sequence length="328" mass="36416">MAERLGRAESEPETATGIVRPGPVCEDGVKRAFILDGSNHSDGSIYRGDDFIRSPIPQREAMMLSNPTNCQPDMWDCHMHSGQFMMQIVSLKLSNITAAVDGPVHLYGYFAVRDSLDLLRNYIFNRTRDDPFIMGQGNGIDSDNSLIPMSGPKRGIGNQACALIEFDMKIKNGETQEDDFQLIDGAIISGEFAMPNRVFTQRIEGDCGAVNIRRVLLHSAVEATIQVSISQVHGNGFSLSLYSCIGGISERIQLFDGVISKPCDLNRFVVAIVPNSPLFLFFKGDQRDGSDHFCSYRLFKARKHGYDMEELKLGCAYILVKVSWSTLN</sequence>
<dbReference type="PANTHER" id="PTHR33065">
    <property type="entry name" value="OS07G0486400 PROTEIN"/>
    <property type="match status" value="1"/>
</dbReference>
<evidence type="ECO:0000313" key="4">
    <source>
        <dbReference type="Proteomes" id="UP000032180"/>
    </source>
</evidence>
<dbReference type="Proteomes" id="UP000032180">
    <property type="component" value="Chromosome 12"/>
</dbReference>
<feature type="region of interest" description="Disordered" evidence="1">
    <location>
        <begin position="1"/>
        <end position="21"/>
    </location>
</feature>
<feature type="compositionally biased region" description="Basic and acidic residues" evidence="1">
    <location>
        <begin position="1"/>
        <end position="10"/>
    </location>
</feature>
<dbReference type="Gramene" id="LPERR12G01730.1">
    <property type="protein sequence ID" value="LPERR12G01730.1"/>
    <property type="gene ID" value="LPERR12G01730"/>
</dbReference>
<dbReference type="AlphaFoldDB" id="A0A0D9XWI7"/>
<dbReference type="eggNOG" id="ENOG502R3Z0">
    <property type="taxonomic scope" value="Eukaryota"/>
</dbReference>
<proteinExistence type="predicted"/>
<accession>A0A0D9XWI7</accession>
<reference evidence="3" key="3">
    <citation type="submission" date="2015-04" db="UniProtKB">
        <authorList>
            <consortium name="EnsemblPlants"/>
        </authorList>
    </citation>
    <scope>IDENTIFICATION</scope>
</reference>
<evidence type="ECO:0000256" key="1">
    <source>
        <dbReference type="SAM" id="MobiDB-lite"/>
    </source>
</evidence>
<protein>
    <recommendedName>
        <fullName evidence="2">DUF6598 domain-containing protein</fullName>
    </recommendedName>
</protein>
<dbReference type="EnsemblPlants" id="LPERR12G01730.1">
    <property type="protein sequence ID" value="LPERR12G01730.1"/>
    <property type="gene ID" value="LPERR12G01730"/>
</dbReference>
<reference evidence="4" key="2">
    <citation type="submission" date="2013-12" db="EMBL/GenBank/DDBJ databases">
        <authorList>
            <person name="Yu Y."/>
            <person name="Lee S."/>
            <person name="de Baynast K."/>
            <person name="Wissotski M."/>
            <person name="Liu L."/>
            <person name="Talag J."/>
            <person name="Goicoechea J."/>
            <person name="Angelova A."/>
            <person name="Jetty R."/>
            <person name="Kudrna D."/>
            <person name="Golser W."/>
            <person name="Rivera L."/>
            <person name="Zhang J."/>
            <person name="Wing R."/>
        </authorList>
    </citation>
    <scope>NUCLEOTIDE SEQUENCE</scope>
</reference>
<dbReference type="PANTHER" id="PTHR33065:SF19">
    <property type="entry name" value="OS11G0130700 PROTEIN"/>
    <property type="match status" value="1"/>
</dbReference>
<keyword evidence="4" id="KW-1185">Reference proteome</keyword>
<evidence type="ECO:0000313" key="3">
    <source>
        <dbReference type="EnsemblPlants" id="LPERR12G01730.1"/>
    </source>
</evidence>
<reference evidence="3 4" key="1">
    <citation type="submission" date="2012-08" db="EMBL/GenBank/DDBJ databases">
        <title>Oryza genome evolution.</title>
        <authorList>
            <person name="Wing R.A."/>
        </authorList>
    </citation>
    <scope>NUCLEOTIDE SEQUENCE</scope>
</reference>
<evidence type="ECO:0000259" key="2">
    <source>
        <dbReference type="Pfam" id="PF20241"/>
    </source>
</evidence>
<name>A0A0D9XWI7_9ORYZ</name>